<dbReference type="PANTHER" id="PTHR47966">
    <property type="entry name" value="BETA-SITE APP-CLEAVING ENZYME, ISOFORM A-RELATED"/>
    <property type="match status" value="1"/>
</dbReference>
<comment type="similarity">
    <text evidence="1 3">Belongs to the peptidase A1 family.</text>
</comment>
<reference evidence="7" key="1">
    <citation type="journal article" date="2013" name="Science">
        <title>Gene transfer from bacteria and archaea facilitated evolution of an extremophilic eukaryote.</title>
        <authorList>
            <person name="Schonknecht G."/>
            <person name="Chen W.H."/>
            <person name="Ternes C.M."/>
            <person name="Barbier G.G."/>
            <person name="Shrestha R.P."/>
            <person name="Stanke M."/>
            <person name="Brautigam A."/>
            <person name="Baker B.J."/>
            <person name="Banfield J.F."/>
            <person name="Garavito R.M."/>
            <person name="Carr K."/>
            <person name="Wilkerson C."/>
            <person name="Rensing S.A."/>
            <person name="Gagneul D."/>
            <person name="Dickenson N.E."/>
            <person name="Oesterhelt C."/>
            <person name="Lercher M.J."/>
            <person name="Weber A.P."/>
        </authorList>
    </citation>
    <scope>NUCLEOTIDE SEQUENCE [LARGE SCALE GENOMIC DNA]</scope>
    <source>
        <strain evidence="7">074W</strain>
    </source>
</reference>
<evidence type="ECO:0000256" key="2">
    <source>
        <dbReference type="PIRSR" id="PIRSR601461-1"/>
    </source>
</evidence>
<keyword evidence="4" id="KW-0732">Signal</keyword>
<dbReference type="KEGG" id="gsl:Gasu_09390"/>
<dbReference type="GO" id="GO:0006508">
    <property type="term" value="P:proteolysis"/>
    <property type="evidence" value="ECO:0007669"/>
    <property type="project" value="UniProtKB-KW"/>
</dbReference>
<proteinExistence type="inferred from homology"/>
<feature type="active site" evidence="2">
    <location>
        <position position="160"/>
    </location>
</feature>
<dbReference type="PROSITE" id="PS00141">
    <property type="entry name" value="ASP_PROTEASE"/>
    <property type="match status" value="1"/>
</dbReference>
<dbReference type="InterPro" id="IPR001969">
    <property type="entry name" value="Aspartic_peptidase_AS"/>
</dbReference>
<dbReference type="Gramene" id="EME31868">
    <property type="protein sequence ID" value="EME31868"/>
    <property type="gene ID" value="Gasu_09390"/>
</dbReference>
<sequence>MAFVQLVALILLLLLITICSVAAEQEINKQNTVAAIRDNTQSSKISKLSLQGILQPAHVAFDLSSRPWNSKGTGNIILQQPSIAGVDRMTYSQTEEKVSLKGKGLDSEWLVPLTQSRRSISERRRQATETSANLEGGLITVGGYYTNISVGGQDVYVLIDTGSSTLAVISSDIEGRTNGIPFFNSSSSTMISCSSPQCQSNTCSSSLCQTNSCSSNQACCLNLGDKSGCFFNLQYGDGSGASGILFEDNVSLSGMAAKCSIGAIVNDTKGFQVGEALGILGLAFSRLACNPTCITPFFDELVSQENITDIFSISLSLSSGTLVLGGIDHSLYSGPVNYVPMENRSSNTYYIVASNGLSVDGTVLNETDGMMAAVDSGTTTLVFDEATYELLRSYFQSHYCSVPGLCPSAGSNTTWFSSNFCVVLDEQQLQNLPSISLQLKNNVVLSLNATDYMVQVQQSLTTGPFALASNSSSQVTTATDGGKSVRCLAINKLQGLKEISGLDMILGDTVLRKYYTIFDRQNSRIGFALSTNDVND</sequence>
<dbReference type="Gene3D" id="2.40.70.10">
    <property type="entry name" value="Acid Proteases"/>
    <property type="match status" value="2"/>
</dbReference>
<dbReference type="SUPFAM" id="SSF50630">
    <property type="entry name" value="Acid proteases"/>
    <property type="match status" value="1"/>
</dbReference>
<feature type="active site" evidence="2">
    <location>
        <position position="375"/>
    </location>
</feature>
<dbReference type="PROSITE" id="PS51767">
    <property type="entry name" value="PEPTIDASE_A1"/>
    <property type="match status" value="1"/>
</dbReference>
<keyword evidence="3" id="KW-0378">Hydrolase</keyword>
<evidence type="ECO:0000313" key="6">
    <source>
        <dbReference type="EMBL" id="EME31868.1"/>
    </source>
</evidence>
<keyword evidence="7" id="KW-1185">Reference proteome</keyword>
<dbReference type="OMA" id="RYELITI"/>
<gene>
    <name evidence="6" type="ORF">Gasu_09390</name>
</gene>
<evidence type="ECO:0000259" key="5">
    <source>
        <dbReference type="PROSITE" id="PS51767"/>
    </source>
</evidence>
<dbReference type="eggNOG" id="KOG1339">
    <property type="taxonomic scope" value="Eukaryota"/>
</dbReference>
<dbReference type="PANTHER" id="PTHR47966:SF51">
    <property type="entry name" value="BETA-SITE APP-CLEAVING ENZYME, ISOFORM A-RELATED"/>
    <property type="match status" value="1"/>
</dbReference>
<organism evidence="6 7">
    <name type="scientific">Galdieria sulphuraria</name>
    <name type="common">Red alga</name>
    <dbReference type="NCBI Taxonomy" id="130081"/>
    <lineage>
        <taxon>Eukaryota</taxon>
        <taxon>Rhodophyta</taxon>
        <taxon>Bangiophyceae</taxon>
        <taxon>Galdieriales</taxon>
        <taxon>Galdieriaceae</taxon>
        <taxon>Galdieria</taxon>
    </lineage>
</organism>
<dbReference type="InterPro" id="IPR034164">
    <property type="entry name" value="Pepsin-like_dom"/>
</dbReference>
<dbReference type="AlphaFoldDB" id="M2Y770"/>
<dbReference type="GO" id="GO:0004190">
    <property type="term" value="F:aspartic-type endopeptidase activity"/>
    <property type="evidence" value="ECO:0007669"/>
    <property type="project" value="UniProtKB-KW"/>
</dbReference>
<dbReference type="GeneID" id="17090483"/>
<evidence type="ECO:0000256" key="4">
    <source>
        <dbReference type="SAM" id="SignalP"/>
    </source>
</evidence>
<evidence type="ECO:0000313" key="7">
    <source>
        <dbReference type="Proteomes" id="UP000030680"/>
    </source>
</evidence>
<dbReference type="Proteomes" id="UP000030680">
    <property type="component" value="Unassembled WGS sequence"/>
</dbReference>
<dbReference type="OrthoDB" id="771136at2759"/>
<dbReference type="InterPro" id="IPR021109">
    <property type="entry name" value="Peptidase_aspartic_dom_sf"/>
</dbReference>
<evidence type="ECO:0000256" key="3">
    <source>
        <dbReference type="RuleBase" id="RU000454"/>
    </source>
</evidence>
<accession>M2Y770</accession>
<protein>
    <submittedName>
        <fullName evidence="6">Aspartyl protease</fullName>
    </submittedName>
</protein>
<dbReference type="CDD" id="cd05471">
    <property type="entry name" value="pepsin_like"/>
    <property type="match status" value="1"/>
</dbReference>
<dbReference type="InterPro" id="IPR033121">
    <property type="entry name" value="PEPTIDASE_A1"/>
</dbReference>
<name>M2Y770_GALSU</name>
<dbReference type="PRINTS" id="PR00792">
    <property type="entry name" value="PEPSIN"/>
</dbReference>
<evidence type="ECO:0000256" key="1">
    <source>
        <dbReference type="ARBA" id="ARBA00007447"/>
    </source>
</evidence>
<keyword evidence="3" id="KW-0064">Aspartyl protease</keyword>
<dbReference type="Pfam" id="PF00026">
    <property type="entry name" value="Asp"/>
    <property type="match status" value="1"/>
</dbReference>
<feature type="domain" description="Peptidase A1" evidence="5">
    <location>
        <begin position="144"/>
        <end position="528"/>
    </location>
</feature>
<dbReference type="RefSeq" id="XP_005708388.1">
    <property type="nucleotide sequence ID" value="XM_005708331.1"/>
</dbReference>
<dbReference type="EMBL" id="KB454489">
    <property type="protein sequence ID" value="EME31868.1"/>
    <property type="molecule type" value="Genomic_DNA"/>
</dbReference>
<dbReference type="InterPro" id="IPR001461">
    <property type="entry name" value="Aspartic_peptidase_A1"/>
</dbReference>
<keyword evidence="3 6" id="KW-0645">Protease</keyword>
<feature type="signal peptide" evidence="4">
    <location>
        <begin position="1"/>
        <end position="23"/>
    </location>
</feature>
<feature type="chain" id="PRO_5004029198" evidence="4">
    <location>
        <begin position="24"/>
        <end position="536"/>
    </location>
</feature>